<dbReference type="PANTHER" id="PTHR30522:SF0">
    <property type="entry name" value="NUCLEOSIDE TRIPHOSPHATE PYROPHOSPHOHYDROLASE"/>
    <property type="match status" value="1"/>
</dbReference>
<dbReference type="CDD" id="cd11528">
    <property type="entry name" value="NTP-PPase_MazG_Nterm"/>
    <property type="match status" value="1"/>
</dbReference>
<dbReference type="CDD" id="cd11529">
    <property type="entry name" value="NTP-PPase_MazG_Cterm"/>
    <property type="match status" value="1"/>
</dbReference>
<proteinExistence type="predicted"/>
<dbReference type="NCBIfam" id="TIGR00444">
    <property type="entry name" value="mazG"/>
    <property type="match status" value="1"/>
</dbReference>
<comment type="caution">
    <text evidence="2">The sequence shown here is derived from an EMBL/GenBank/DDBJ whole genome shotgun (WGS) entry which is preliminary data.</text>
</comment>
<evidence type="ECO:0000313" key="3">
    <source>
        <dbReference type="Proteomes" id="UP000004018"/>
    </source>
</evidence>
<accession>A0ABN0D3B3</accession>
<feature type="domain" description="NTP pyrophosphohydrolase MazG-like" evidence="1">
    <location>
        <begin position="243"/>
        <end position="300"/>
    </location>
</feature>
<sequence>MKEIEIVYLGTEETDREETYWRKPSFEERYKPIISYLLTTAAVRDVVHTVPGGPAMAAKVKDMLEHAAQERVEKWERCPFDVQPLVQVMAALRGPQGCPWDKKQTHRSLRRFLLEEVYETLDAIDKDDKDGICEELGDILYQVIIHARIAEEEGLFTAQDIVTQVCDKMIRRHPYVFHVKGLENMPVSMLNWDRLKQRERRQQHKRLLDGVVGGMPSLLTAYKLQEKSAGVGFEWDTDAAVWAKAAEEWQEFREALQEGDAAHAEEEAGDVLFIFANVCRRYHIEPECALHRANKKFYRRFSYVEEKVRQSGKPWQMFSLAQLDAFWQEAKRQERRQAL</sequence>
<dbReference type="Proteomes" id="UP000004018">
    <property type="component" value="Unassembled WGS sequence"/>
</dbReference>
<name>A0ABN0D3B3_9FIRM</name>
<reference evidence="2 3" key="1">
    <citation type="submission" date="2011-04" db="EMBL/GenBank/DDBJ databases">
        <authorList>
            <person name="Harkins D.M."/>
            <person name="Madupu R."/>
            <person name="Durkin A.S."/>
            <person name="Torralba M."/>
            <person name="Methe B."/>
            <person name="Sutton G.G."/>
            <person name="Nelson K.E."/>
        </authorList>
    </citation>
    <scope>NUCLEOTIDE SEQUENCE [LARGE SCALE GENOMIC DNA]</scope>
    <source>
        <strain evidence="2 3">UPII 199-6</strain>
    </source>
</reference>
<evidence type="ECO:0000259" key="1">
    <source>
        <dbReference type="Pfam" id="PF03819"/>
    </source>
</evidence>
<dbReference type="Gene3D" id="1.10.287.1080">
    <property type="entry name" value="MazG-like"/>
    <property type="match status" value="2"/>
</dbReference>
<evidence type="ECO:0000313" key="2">
    <source>
        <dbReference type="EMBL" id="EGL42128.1"/>
    </source>
</evidence>
<dbReference type="Pfam" id="PF03819">
    <property type="entry name" value="MazG"/>
    <property type="match status" value="2"/>
</dbReference>
<dbReference type="SUPFAM" id="SSF101386">
    <property type="entry name" value="all-alpha NTP pyrophosphatases"/>
    <property type="match status" value="2"/>
</dbReference>
<dbReference type="NCBIfam" id="NF007113">
    <property type="entry name" value="PRK09562.1"/>
    <property type="match status" value="1"/>
</dbReference>
<dbReference type="RefSeq" id="WP_007390589.1">
    <property type="nucleotide sequence ID" value="NZ_AFIJ01000007.1"/>
</dbReference>
<organism evidence="2 3">
    <name type="scientific">Megasphaera lornae</name>
    <dbReference type="NCBI Taxonomy" id="1000568"/>
    <lineage>
        <taxon>Bacteria</taxon>
        <taxon>Bacillati</taxon>
        <taxon>Bacillota</taxon>
        <taxon>Negativicutes</taxon>
        <taxon>Veillonellales</taxon>
        <taxon>Veillonellaceae</taxon>
        <taxon>Megasphaera</taxon>
    </lineage>
</organism>
<feature type="domain" description="NTP pyrophosphohydrolase MazG-like" evidence="1">
    <location>
        <begin position="104"/>
        <end position="177"/>
    </location>
</feature>
<keyword evidence="3" id="KW-1185">Reference proteome</keyword>
<dbReference type="InterPro" id="IPR048015">
    <property type="entry name" value="NTP-PPase_MazG-like_N"/>
</dbReference>
<protein>
    <submittedName>
        <fullName evidence="2">MazG family protein</fullName>
    </submittedName>
</protein>
<dbReference type="InterPro" id="IPR048011">
    <property type="entry name" value="NTP-PPase_MazG-like_C"/>
</dbReference>
<dbReference type="InterPro" id="IPR004518">
    <property type="entry name" value="MazG-like_dom"/>
</dbReference>
<dbReference type="EMBL" id="AFIJ01000007">
    <property type="protein sequence ID" value="EGL42128.1"/>
    <property type="molecule type" value="Genomic_DNA"/>
</dbReference>
<dbReference type="InterPro" id="IPR011551">
    <property type="entry name" value="NTP_PyrPHydrolase_MazG"/>
</dbReference>
<gene>
    <name evidence="2" type="ORF">HMPREF1039_0191</name>
</gene>
<dbReference type="PANTHER" id="PTHR30522">
    <property type="entry name" value="NUCLEOSIDE TRIPHOSPHATE PYROPHOSPHOHYDROLASE"/>
    <property type="match status" value="1"/>
</dbReference>